<evidence type="ECO:0000313" key="4">
    <source>
        <dbReference type="EMBL" id="KAK7956329.1"/>
    </source>
</evidence>
<keyword evidence="1" id="KW-0539">Nucleus</keyword>
<comment type="caution">
    <text evidence="4">The sequence shown here is derived from an EMBL/GenBank/DDBJ whole genome shotgun (WGS) entry which is preliminary data.</text>
</comment>
<dbReference type="CDD" id="cd00067">
    <property type="entry name" value="GAL4"/>
    <property type="match status" value="1"/>
</dbReference>
<keyword evidence="5" id="KW-1185">Reference proteome</keyword>
<dbReference type="RefSeq" id="XP_066701635.1">
    <property type="nucleotide sequence ID" value="XM_066841773.1"/>
</dbReference>
<dbReference type="InterPro" id="IPR036864">
    <property type="entry name" value="Zn2-C6_fun-type_DNA-bd_sf"/>
</dbReference>
<feature type="region of interest" description="Disordered" evidence="2">
    <location>
        <begin position="61"/>
        <end position="85"/>
    </location>
</feature>
<name>A0ABR1QHW7_9PEZI</name>
<dbReference type="EMBL" id="JAQQWE010000004">
    <property type="protein sequence ID" value="KAK7956329.1"/>
    <property type="molecule type" value="Genomic_DNA"/>
</dbReference>
<dbReference type="InterPro" id="IPR053175">
    <property type="entry name" value="DHMBA_Reg_Transcription_Factor"/>
</dbReference>
<protein>
    <recommendedName>
        <fullName evidence="3">Zn(2)-C6 fungal-type domain-containing protein</fullName>
    </recommendedName>
</protein>
<dbReference type="Proteomes" id="UP001391051">
    <property type="component" value="Unassembled WGS sequence"/>
</dbReference>
<dbReference type="PROSITE" id="PS00463">
    <property type="entry name" value="ZN2_CY6_FUNGAL_1"/>
    <property type="match status" value="1"/>
</dbReference>
<dbReference type="SMART" id="SM00066">
    <property type="entry name" value="GAL4"/>
    <property type="match status" value="1"/>
</dbReference>
<proteinExistence type="predicted"/>
<evidence type="ECO:0000259" key="3">
    <source>
        <dbReference type="PROSITE" id="PS50048"/>
    </source>
</evidence>
<organism evidence="4 5">
    <name type="scientific">Apiospora aurea</name>
    <dbReference type="NCBI Taxonomy" id="335848"/>
    <lineage>
        <taxon>Eukaryota</taxon>
        <taxon>Fungi</taxon>
        <taxon>Dikarya</taxon>
        <taxon>Ascomycota</taxon>
        <taxon>Pezizomycotina</taxon>
        <taxon>Sordariomycetes</taxon>
        <taxon>Xylariomycetidae</taxon>
        <taxon>Amphisphaeriales</taxon>
        <taxon>Apiosporaceae</taxon>
        <taxon>Apiospora</taxon>
    </lineage>
</organism>
<dbReference type="InterPro" id="IPR001138">
    <property type="entry name" value="Zn2Cys6_DnaBD"/>
</dbReference>
<dbReference type="SUPFAM" id="SSF57701">
    <property type="entry name" value="Zn2/Cys6 DNA-binding domain"/>
    <property type="match status" value="1"/>
</dbReference>
<feature type="domain" description="Zn(2)-C6 fungal-type" evidence="3">
    <location>
        <begin position="7"/>
        <end position="35"/>
    </location>
</feature>
<evidence type="ECO:0000256" key="1">
    <source>
        <dbReference type="ARBA" id="ARBA00023242"/>
    </source>
</evidence>
<gene>
    <name evidence="4" type="ORF">PG986_005551</name>
</gene>
<dbReference type="PANTHER" id="PTHR38791">
    <property type="entry name" value="ZN(II)2CYS6 TRANSCRIPTION FACTOR (EUROFUNG)-RELATED-RELATED"/>
    <property type="match status" value="1"/>
</dbReference>
<sequence length="514" mass="57687">MGRLSRGCFKCRQRRVRCDQGRPSCQRCIKRNEVCDGYRDEATLIFRIFCYSALIGSHRRSRSADGRSRPVSSEGSPDSSSLTPAEATSLLNLPSPCPWLKQTPRNAQVRKEDRAVEQFMDKYVLYPCNETSSPGFLEHLPSLFKEVNVEGRYALRWAVRAAAYAEAARDSEGSHVAQKALHCYGEALSALGESLAEPGKTPDDYDLMAIVVLDLFEALFLPDISKVGAHAQGMAQMLRLRGSDQFYNPRGWSLFRLAHHRIQKHQLAFIQPALGESTIRLDQLNDKVPFVRMEKDAHGIKQRCERARRLLENVMEDGSAHSVESLQELYELDQTASSWRQGPQWQFRSVSATELSSGLPFPPLTRIVELHGDVWKAYELNYHRTARILFHQQLLKVLEAVLAKPDLPELVVLSLHDMMDRSTTTVCALVESILATVPQSLGDIDHLGRGAEAPNAAPKCRSIGCYLLLWPIKIIKAPDSAASLEQKGKAQSAYERIRDYTGMRSRLGEMGVLP</sequence>
<evidence type="ECO:0000256" key="2">
    <source>
        <dbReference type="SAM" id="MobiDB-lite"/>
    </source>
</evidence>
<evidence type="ECO:0000313" key="5">
    <source>
        <dbReference type="Proteomes" id="UP001391051"/>
    </source>
</evidence>
<dbReference type="Pfam" id="PF00172">
    <property type="entry name" value="Zn_clus"/>
    <property type="match status" value="1"/>
</dbReference>
<dbReference type="GeneID" id="92074835"/>
<dbReference type="Gene3D" id="4.10.240.10">
    <property type="entry name" value="Zn(2)-C6 fungal-type DNA-binding domain"/>
    <property type="match status" value="1"/>
</dbReference>
<reference evidence="4 5" key="1">
    <citation type="submission" date="2023-01" db="EMBL/GenBank/DDBJ databases">
        <title>Analysis of 21 Apiospora genomes using comparative genomics revels a genus with tremendous synthesis potential of carbohydrate active enzymes and secondary metabolites.</title>
        <authorList>
            <person name="Sorensen T."/>
        </authorList>
    </citation>
    <scope>NUCLEOTIDE SEQUENCE [LARGE SCALE GENOMIC DNA]</scope>
    <source>
        <strain evidence="4 5">CBS 24483</strain>
    </source>
</reference>
<dbReference type="PROSITE" id="PS50048">
    <property type="entry name" value="ZN2_CY6_FUNGAL_2"/>
    <property type="match status" value="1"/>
</dbReference>
<accession>A0ABR1QHW7</accession>
<feature type="compositionally biased region" description="Low complexity" evidence="2">
    <location>
        <begin position="69"/>
        <end position="84"/>
    </location>
</feature>